<dbReference type="PROSITE" id="PS51186">
    <property type="entry name" value="GNAT"/>
    <property type="match status" value="1"/>
</dbReference>
<dbReference type="Pfam" id="PF00583">
    <property type="entry name" value="Acetyltransf_1"/>
    <property type="match status" value="1"/>
</dbReference>
<dbReference type="InterPro" id="IPR050276">
    <property type="entry name" value="MshD_Acetyltransferase"/>
</dbReference>
<organism evidence="2 3">
    <name type="scientific">Aliiglaciecola lipolytica E3</name>
    <dbReference type="NCBI Taxonomy" id="1127673"/>
    <lineage>
        <taxon>Bacteria</taxon>
        <taxon>Pseudomonadati</taxon>
        <taxon>Pseudomonadota</taxon>
        <taxon>Gammaproteobacteria</taxon>
        <taxon>Alteromonadales</taxon>
        <taxon>Alteromonadaceae</taxon>
        <taxon>Aliiglaciecola</taxon>
    </lineage>
</organism>
<dbReference type="AlphaFoldDB" id="K6WYS4"/>
<dbReference type="PANTHER" id="PTHR43617:SF34">
    <property type="entry name" value="PUTATIVE-RELATED"/>
    <property type="match status" value="1"/>
</dbReference>
<evidence type="ECO:0000313" key="2">
    <source>
        <dbReference type="EMBL" id="GAC13604.1"/>
    </source>
</evidence>
<evidence type="ECO:0000313" key="3">
    <source>
        <dbReference type="Proteomes" id="UP000006334"/>
    </source>
</evidence>
<protein>
    <submittedName>
        <fullName evidence="2">GCN5-related N-acetyltransferase</fullName>
    </submittedName>
</protein>
<proteinExistence type="predicted"/>
<dbReference type="Gene3D" id="3.40.630.30">
    <property type="match status" value="1"/>
</dbReference>
<comment type="caution">
    <text evidence="2">The sequence shown here is derived from an EMBL/GenBank/DDBJ whole genome shotgun (WGS) entry which is preliminary data.</text>
</comment>
<keyword evidence="3" id="KW-1185">Reference proteome</keyword>
<dbReference type="eggNOG" id="COG0456">
    <property type="taxonomic scope" value="Bacteria"/>
</dbReference>
<dbReference type="STRING" id="1127673.GLIP_0962"/>
<dbReference type="SUPFAM" id="SSF55729">
    <property type="entry name" value="Acyl-CoA N-acyltransferases (Nat)"/>
    <property type="match status" value="1"/>
</dbReference>
<name>K6WYS4_9ALTE</name>
<reference evidence="2 3" key="1">
    <citation type="journal article" date="2017" name="Antonie Van Leeuwenhoek">
        <title>Rhizobium rhizosphaerae sp. nov., a novel species isolated from rice rhizosphere.</title>
        <authorList>
            <person name="Zhao J.J."/>
            <person name="Zhang J."/>
            <person name="Zhang R.J."/>
            <person name="Zhang C.W."/>
            <person name="Yin H.Q."/>
            <person name="Zhang X.X."/>
        </authorList>
    </citation>
    <scope>NUCLEOTIDE SEQUENCE [LARGE SCALE GENOMIC DNA]</scope>
    <source>
        <strain evidence="2 3">E3</strain>
    </source>
</reference>
<sequence length="155" mass="17752">MDNMKIRQATLADKIELLELEQRQIDAERPFNTAIKQQDAIYYDLNTLLSSAKSYVAVAEIENKIIGIGYAQIRDSKQAFVHDQHIYLGFMYVAPEYRGRRINKLIIETLVSWGKEKGISDFYLDVYSENDAAINAYKKAGFTESIIEMKLSLSS</sequence>
<dbReference type="PANTHER" id="PTHR43617">
    <property type="entry name" value="L-AMINO ACID N-ACETYLTRANSFERASE"/>
    <property type="match status" value="1"/>
</dbReference>
<dbReference type="GO" id="GO:0016747">
    <property type="term" value="F:acyltransferase activity, transferring groups other than amino-acyl groups"/>
    <property type="evidence" value="ECO:0007669"/>
    <property type="project" value="InterPro"/>
</dbReference>
<dbReference type="InterPro" id="IPR000182">
    <property type="entry name" value="GNAT_dom"/>
</dbReference>
<dbReference type="EMBL" id="BAEN01000022">
    <property type="protein sequence ID" value="GAC13604.1"/>
    <property type="molecule type" value="Genomic_DNA"/>
</dbReference>
<evidence type="ECO:0000259" key="1">
    <source>
        <dbReference type="PROSITE" id="PS51186"/>
    </source>
</evidence>
<gene>
    <name evidence="2" type="ORF">GLIP_0962</name>
</gene>
<dbReference type="InterPro" id="IPR016181">
    <property type="entry name" value="Acyl_CoA_acyltransferase"/>
</dbReference>
<keyword evidence="2" id="KW-0808">Transferase</keyword>
<feature type="domain" description="N-acetyltransferase" evidence="1">
    <location>
        <begin position="4"/>
        <end position="155"/>
    </location>
</feature>
<accession>K6WYS4</accession>
<dbReference type="CDD" id="cd04301">
    <property type="entry name" value="NAT_SF"/>
    <property type="match status" value="1"/>
</dbReference>
<dbReference type="Proteomes" id="UP000006334">
    <property type="component" value="Unassembled WGS sequence"/>
</dbReference>